<dbReference type="InterPro" id="IPR000120">
    <property type="entry name" value="Amidase"/>
</dbReference>
<dbReference type="InterPro" id="IPR023631">
    <property type="entry name" value="Amidase_dom"/>
</dbReference>
<dbReference type="Gene3D" id="3.90.1300.10">
    <property type="entry name" value="Amidase signature (AS) domain"/>
    <property type="match status" value="1"/>
</dbReference>
<dbReference type="NCBIfam" id="NF005565">
    <property type="entry name" value="PRK07235.1"/>
    <property type="match status" value="1"/>
</dbReference>
<dbReference type="Proteomes" id="UP000717752">
    <property type="component" value="Unassembled WGS sequence"/>
</dbReference>
<dbReference type="Pfam" id="PF01425">
    <property type="entry name" value="Amidase"/>
    <property type="match status" value="1"/>
</dbReference>
<dbReference type="EC" id="3.5.1.4" evidence="2"/>
<evidence type="ECO:0000259" key="1">
    <source>
        <dbReference type="Pfam" id="PF01425"/>
    </source>
</evidence>
<organism evidence="2 3">
    <name type="scientific">Rhizobium mesosinicum</name>
    <dbReference type="NCBI Taxonomy" id="335017"/>
    <lineage>
        <taxon>Bacteria</taxon>
        <taxon>Pseudomonadati</taxon>
        <taxon>Pseudomonadota</taxon>
        <taxon>Alphaproteobacteria</taxon>
        <taxon>Hyphomicrobiales</taxon>
        <taxon>Rhizobiaceae</taxon>
        <taxon>Rhizobium/Agrobacterium group</taxon>
        <taxon>Rhizobium</taxon>
    </lineage>
</organism>
<proteinExistence type="predicted"/>
<name>A0ABS7GMJ6_9HYPH</name>
<dbReference type="SUPFAM" id="SSF75304">
    <property type="entry name" value="Amidase signature (AS) enzymes"/>
    <property type="match status" value="1"/>
</dbReference>
<reference evidence="2 3" key="1">
    <citation type="journal article" date="2021" name="MBio">
        <title>Poor Competitiveness of Bradyrhizobium in Pigeon Pea Root Colonization in Indian Soils.</title>
        <authorList>
            <person name="Chalasani D."/>
            <person name="Basu A."/>
            <person name="Pullabhotla S.V.S.R.N."/>
            <person name="Jorrin B."/>
            <person name="Neal A.L."/>
            <person name="Poole P.S."/>
            <person name="Podile A.R."/>
            <person name="Tkacz A."/>
        </authorList>
    </citation>
    <scope>NUCLEOTIDE SEQUENCE [LARGE SCALE GENOMIC DNA]</scope>
    <source>
        <strain evidence="2 3">HU56</strain>
    </source>
</reference>
<dbReference type="PANTHER" id="PTHR11895">
    <property type="entry name" value="TRANSAMIDASE"/>
    <property type="match status" value="1"/>
</dbReference>
<dbReference type="RefSeq" id="WP_220332563.1">
    <property type="nucleotide sequence ID" value="NZ_JAEUAK010000001.1"/>
</dbReference>
<dbReference type="EMBL" id="JAEUAK010000001">
    <property type="protein sequence ID" value="MBW9051017.1"/>
    <property type="molecule type" value="Genomic_DNA"/>
</dbReference>
<keyword evidence="3" id="KW-1185">Reference proteome</keyword>
<dbReference type="GO" id="GO:0004040">
    <property type="term" value="F:amidase activity"/>
    <property type="evidence" value="ECO:0007669"/>
    <property type="project" value="UniProtKB-EC"/>
</dbReference>
<sequence length="506" mass="54339">MPVRRPSRADIIELGNRRHLQLTEAEVDDMYELVCENMSLYDRLEQTPEPIRESVPAIRTIGVRPEPKDDPYNAVTRLCSVQLPGVKGKLSGKTIGIKDTITVAGIPMSGASRVLYDFTPTMDAPIVTRILEAGGHITAMLNTDDFAFSGAGHTSANGIMLNPANPEYTAGGSSGGSAIAVGTGLVDIAMGGDQGGSIRIPAAWTGTVGHKPTHGLVPYTGILGFDQTLDHIGPHSRTVEDSALMLSVIAGKDHDVVDPRQPSSIEVQDYLGALTGDLRGLRIAVVKEGFEMPFAGEDVNYSVREAIRLLPSLGATVEEISVPQHLDVPFIWNSIAGEGGVTTFYAGHHSLQNKGWYDTRLMSAMGRGIKSHGGDFSPTAKAGILVAAYMAEQYQGVFYGRARNLANALTKIYNKVFEKYDLVVMPTTPQTAHSVPKSPEEDRKSFVRMAMSMVGNCAAFDLTGNPSISVPCHDVKGLPVGLMFTGRSFDDATVLRAGHAYEQVNR</sequence>
<comment type="caution">
    <text evidence="2">The sequence shown here is derived from an EMBL/GenBank/DDBJ whole genome shotgun (WGS) entry which is preliminary data.</text>
</comment>
<accession>A0ABS7GMJ6</accession>
<evidence type="ECO:0000313" key="3">
    <source>
        <dbReference type="Proteomes" id="UP000717752"/>
    </source>
</evidence>
<evidence type="ECO:0000313" key="2">
    <source>
        <dbReference type="EMBL" id="MBW9051017.1"/>
    </source>
</evidence>
<dbReference type="PANTHER" id="PTHR11895:SF170">
    <property type="entry name" value="AMIDASE"/>
    <property type="match status" value="1"/>
</dbReference>
<protein>
    <submittedName>
        <fullName evidence="2">Amidase</fullName>
        <ecNumber evidence="2">3.5.1.4</ecNumber>
    </submittedName>
</protein>
<feature type="domain" description="Amidase" evidence="1">
    <location>
        <begin position="87"/>
        <end position="495"/>
    </location>
</feature>
<dbReference type="InterPro" id="IPR036928">
    <property type="entry name" value="AS_sf"/>
</dbReference>
<gene>
    <name evidence="2" type="ORF">JNB85_01170</name>
</gene>
<keyword evidence="2" id="KW-0378">Hydrolase</keyword>